<sequence>MGDFQSAVGAWMVEVFGEQIAMDPLERIMRFLEEALELAQAEGMTATEVGRVVDYVYGRPVGETFQEVGGVLVTLAAFCFRREVDLKAAALTEFDRIDSPEMRKRIFDKQAFKRAQGLTSDGGFRAEGGAA</sequence>
<keyword evidence="2" id="KW-1185">Reference proteome</keyword>
<reference evidence="1 2" key="1">
    <citation type="submission" date="2015-04" db="EMBL/GenBank/DDBJ databases">
        <title>Genome sequence of aromatic hydrocarbons-degrading Sphingobium chungbukense DJ77.</title>
        <authorList>
            <person name="Kim Y.-C."/>
            <person name="Chae J.-C."/>
        </authorList>
    </citation>
    <scope>NUCLEOTIDE SEQUENCE [LARGE SCALE GENOMIC DNA]</scope>
    <source>
        <strain evidence="1 2">DJ77</strain>
    </source>
</reference>
<dbReference type="EMBL" id="LBIC01000001">
    <property type="protein sequence ID" value="KKW94182.1"/>
    <property type="molecule type" value="Genomic_DNA"/>
</dbReference>
<accession>A0A0M3AVG9</accession>
<protein>
    <submittedName>
        <fullName evidence="1">Uncharacterized protein</fullName>
    </submittedName>
</protein>
<organism evidence="1 2">
    <name type="scientific">Sphingobium chungbukense</name>
    <dbReference type="NCBI Taxonomy" id="56193"/>
    <lineage>
        <taxon>Bacteria</taxon>
        <taxon>Pseudomonadati</taxon>
        <taxon>Pseudomonadota</taxon>
        <taxon>Alphaproteobacteria</taxon>
        <taxon>Sphingomonadales</taxon>
        <taxon>Sphingomonadaceae</taxon>
        <taxon>Sphingobium</taxon>
    </lineage>
</organism>
<comment type="caution">
    <text evidence="1">The sequence shown here is derived from an EMBL/GenBank/DDBJ whole genome shotgun (WGS) entry which is preliminary data.</text>
</comment>
<dbReference type="AlphaFoldDB" id="A0A0M3AVG9"/>
<dbReference type="STRING" id="56193.YP76_04385"/>
<evidence type="ECO:0000313" key="2">
    <source>
        <dbReference type="Proteomes" id="UP000033874"/>
    </source>
</evidence>
<proteinExistence type="predicted"/>
<name>A0A0M3AVG9_9SPHN</name>
<dbReference type="PATRIC" id="fig|56193.3.peg.903"/>
<dbReference type="Proteomes" id="UP000033874">
    <property type="component" value="Unassembled WGS sequence"/>
</dbReference>
<evidence type="ECO:0000313" key="1">
    <source>
        <dbReference type="EMBL" id="KKW94182.1"/>
    </source>
</evidence>
<gene>
    <name evidence="1" type="ORF">YP76_04385</name>
</gene>